<dbReference type="Pfam" id="PF08240">
    <property type="entry name" value="ADH_N"/>
    <property type="match status" value="1"/>
</dbReference>
<proteinExistence type="inferred from homology"/>
<gene>
    <name evidence="4" type="ORF">CkaCkLH20_09748</name>
</gene>
<evidence type="ECO:0000256" key="1">
    <source>
        <dbReference type="ARBA" id="ARBA00008072"/>
    </source>
</evidence>
<dbReference type="GeneID" id="62165537"/>
<feature type="domain" description="Enoyl reductase (ER)" evidence="3">
    <location>
        <begin position="8"/>
        <end position="273"/>
    </location>
</feature>
<dbReference type="EMBL" id="JAATWM020000035">
    <property type="protein sequence ID" value="KAF9872885.1"/>
    <property type="molecule type" value="Genomic_DNA"/>
</dbReference>
<dbReference type="RefSeq" id="XP_038742346.1">
    <property type="nucleotide sequence ID" value="XM_038892463.1"/>
</dbReference>
<accession>A0A9P6HZ90</accession>
<comment type="caution">
    <text evidence="4">The sequence shown here is derived from an EMBL/GenBank/DDBJ whole genome shotgun (WGS) entry which is preliminary data.</text>
</comment>
<dbReference type="PANTHER" id="PTHR45348:SF2">
    <property type="entry name" value="ZINC-TYPE ALCOHOL DEHYDROGENASE-LIKE PROTEIN C2E1P3.01"/>
    <property type="match status" value="1"/>
</dbReference>
<dbReference type="Gene3D" id="3.40.50.720">
    <property type="entry name" value="NAD(P)-binding Rossmann-like Domain"/>
    <property type="match status" value="1"/>
</dbReference>
<dbReference type="InterPro" id="IPR047122">
    <property type="entry name" value="Trans-enoyl_RdTase-like"/>
</dbReference>
<dbReference type="SMART" id="SM00829">
    <property type="entry name" value="PKS_ER"/>
    <property type="match status" value="1"/>
</dbReference>
<keyword evidence="2" id="KW-0560">Oxidoreductase</keyword>
<dbReference type="InterPro" id="IPR011032">
    <property type="entry name" value="GroES-like_sf"/>
</dbReference>
<reference evidence="4" key="1">
    <citation type="submission" date="2020-03" db="EMBL/GenBank/DDBJ databases">
        <authorList>
            <person name="He L."/>
        </authorList>
    </citation>
    <scope>NUCLEOTIDE SEQUENCE</scope>
    <source>
        <strain evidence="4">CkLH20</strain>
    </source>
</reference>
<dbReference type="InterPro" id="IPR013154">
    <property type="entry name" value="ADH-like_N"/>
</dbReference>
<dbReference type="Pfam" id="PF00107">
    <property type="entry name" value="ADH_zinc_N"/>
    <property type="match status" value="1"/>
</dbReference>
<protein>
    <submittedName>
        <fullName evidence="4">GroES-like protein</fullName>
    </submittedName>
</protein>
<evidence type="ECO:0000259" key="3">
    <source>
        <dbReference type="SMART" id="SM00829"/>
    </source>
</evidence>
<evidence type="ECO:0000313" key="4">
    <source>
        <dbReference type="EMBL" id="KAF9872885.1"/>
    </source>
</evidence>
<dbReference type="SUPFAM" id="SSF51735">
    <property type="entry name" value="NAD(P)-binding Rossmann-fold domains"/>
    <property type="match status" value="1"/>
</dbReference>
<organism evidence="4 5">
    <name type="scientific">Colletotrichum karsti</name>
    <dbReference type="NCBI Taxonomy" id="1095194"/>
    <lineage>
        <taxon>Eukaryota</taxon>
        <taxon>Fungi</taxon>
        <taxon>Dikarya</taxon>
        <taxon>Ascomycota</taxon>
        <taxon>Pezizomycotina</taxon>
        <taxon>Sordariomycetes</taxon>
        <taxon>Hypocreomycetidae</taxon>
        <taxon>Glomerellales</taxon>
        <taxon>Glomerellaceae</taxon>
        <taxon>Colletotrichum</taxon>
        <taxon>Colletotrichum boninense species complex</taxon>
    </lineage>
</organism>
<dbReference type="InterPro" id="IPR013149">
    <property type="entry name" value="ADH-like_C"/>
</dbReference>
<dbReference type="PANTHER" id="PTHR45348">
    <property type="entry name" value="HYPOTHETICAL OXIDOREDUCTASE (EUROFUNG)"/>
    <property type="match status" value="1"/>
</dbReference>
<dbReference type="SUPFAM" id="SSF50129">
    <property type="entry name" value="GroES-like"/>
    <property type="match status" value="1"/>
</dbReference>
<name>A0A9P6HZ90_9PEZI</name>
<dbReference type="CDD" id="cd08249">
    <property type="entry name" value="enoyl_reductase_like"/>
    <property type="match status" value="1"/>
</dbReference>
<comment type="similarity">
    <text evidence="1">Belongs to the zinc-containing alcohol dehydrogenase family.</text>
</comment>
<sequence length="334" mass="35747">MKALVADGTDGAAVAEVEDLPVRDTFVRIKVHALALNPTDYKHVFGFAKGGEIVGCDVAGIVEAIGQQVKSKVKVGDRIAGLVHGCNSYAPRDGGFAEYAEIKDGIFAHLPDDWSWSSGATLGAGVTTAGQGLFQSLQLPLPDEPTPKSFAVLIYGGSTATGCLAIQYARLAGLQVITLASPHQFDRLKSLGASVCYDYHEGNVGSRIRRETNNGLMYAFDIITNESSMKICADALAGEVTGSKRPRCSLLLPGKVFPSGIGETSMKYGKVVEGQPKDYEFAKMFWSLTSHLINEGKLKAHVVEERQEGLEGVLSGLRDLKDGKVKGHKLVYTL</sequence>
<dbReference type="AlphaFoldDB" id="A0A9P6HZ90"/>
<evidence type="ECO:0000256" key="2">
    <source>
        <dbReference type="ARBA" id="ARBA00023002"/>
    </source>
</evidence>
<evidence type="ECO:0000313" key="5">
    <source>
        <dbReference type="Proteomes" id="UP000781932"/>
    </source>
</evidence>
<dbReference type="OrthoDB" id="48317at2759"/>
<keyword evidence="5" id="KW-1185">Reference proteome</keyword>
<dbReference type="Gene3D" id="3.90.180.10">
    <property type="entry name" value="Medium-chain alcohol dehydrogenases, catalytic domain"/>
    <property type="match status" value="1"/>
</dbReference>
<dbReference type="GO" id="GO:0016651">
    <property type="term" value="F:oxidoreductase activity, acting on NAD(P)H"/>
    <property type="evidence" value="ECO:0007669"/>
    <property type="project" value="InterPro"/>
</dbReference>
<reference evidence="4" key="2">
    <citation type="submission" date="2020-11" db="EMBL/GenBank/DDBJ databases">
        <title>Whole genome sequencing of Colletotrichum sp.</title>
        <authorList>
            <person name="Li H."/>
        </authorList>
    </citation>
    <scope>NUCLEOTIDE SEQUENCE</scope>
    <source>
        <strain evidence="4">CkLH20</strain>
    </source>
</reference>
<dbReference type="InterPro" id="IPR020843">
    <property type="entry name" value="ER"/>
</dbReference>
<dbReference type="InterPro" id="IPR036291">
    <property type="entry name" value="NAD(P)-bd_dom_sf"/>
</dbReference>
<dbReference type="Proteomes" id="UP000781932">
    <property type="component" value="Unassembled WGS sequence"/>
</dbReference>